<feature type="domain" description="Phosphoribosyltransferase" evidence="5">
    <location>
        <begin position="8"/>
        <end position="150"/>
    </location>
</feature>
<keyword evidence="4 6" id="KW-0808">Transferase</keyword>
<dbReference type="KEGG" id="cprv:CYPRO_0026"/>
<dbReference type="CDD" id="cd06223">
    <property type="entry name" value="PRTases_typeI"/>
    <property type="match status" value="1"/>
</dbReference>
<proteinExistence type="inferred from homology"/>
<dbReference type="Gene3D" id="3.40.50.2020">
    <property type="match status" value="1"/>
</dbReference>
<keyword evidence="7" id="KW-1185">Reference proteome</keyword>
<dbReference type="PANTHER" id="PTHR11608:SF0">
    <property type="entry name" value="BIFUNCTIONAL PROTEIN PYRR"/>
    <property type="match status" value="1"/>
</dbReference>
<keyword evidence="3 4" id="KW-0804">Transcription</keyword>
<comment type="function">
    <text evidence="4">Regulates the transcription of the pyrimidine nucleotide (pyr) operon in response to exogenous pyrimidines.</text>
</comment>
<dbReference type="PANTHER" id="PTHR11608">
    <property type="entry name" value="BIFUNCTIONAL PROTEIN PYRR"/>
    <property type="match status" value="1"/>
</dbReference>
<evidence type="ECO:0000256" key="2">
    <source>
        <dbReference type="ARBA" id="ARBA00023015"/>
    </source>
</evidence>
<dbReference type="OrthoDB" id="9802227at2"/>
<dbReference type="GO" id="GO:0004845">
    <property type="term" value="F:uracil phosphoribosyltransferase activity"/>
    <property type="evidence" value="ECO:0007669"/>
    <property type="project" value="UniProtKB-UniRule"/>
</dbReference>
<comment type="function">
    <text evidence="4">Also displays a weak uracil phosphoribosyltransferase activity which is not physiologically significant.</text>
</comment>
<evidence type="ECO:0000256" key="3">
    <source>
        <dbReference type="ARBA" id="ARBA00023163"/>
    </source>
</evidence>
<reference evidence="6 7" key="1">
    <citation type="submission" date="2018-03" db="EMBL/GenBank/DDBJ databases">
        <title>Phenotypic and genomic properties of Cyclonatronum proteinivorum gen. nov., sp. nov., a haloalkaliphilic bacteroidete from soda lakes possessing Na+-translocating rhodopsin.</title>
        <authorList>
            <person name="Toshchakov S.V."/>
            <person name="Korzhenkov A."/>
            <person name="Samarov N.I."/>
            <person name="Kublanov I.V."/>
            <person name="Muntyan M.S."/>
            <person name="Sorokin D.Y."/>
        </authorList>
    </citation>
    <scope>NUCLEOTIDE SEQUENCE [LARGE SCALE GENOMIC DNA]</scope>
    <source>
        <strain evidence="6 7">Omega</strain>
    </source>
</reference>
<dbReference type="Pfam" id="PF00156">
    <property type="entry name" value="Pribosyltran"/>
    <property type="match status" value="1"/>
</dbReference>
<evidence type="ECO:0000256" key="4">
    <source>
        <dbReference type="HAMAP-Rule" id="MF_01219"/>
    </source>
</evidence>
<dbReference type="FunFam" id="3.40.50.2020:FF:000020">
    <property type="entry name" value="Bifunctional protein PyrR"/>
    <property type="match status" value="1"/>
</dbReference>
<sequence>MEKPCKLLDETELKRIFERFAFQFTEPYDDPKQIAIIGMQRRGVFIAQRVRRIIREKLGTDIPFGVLDVTFYRDDFRTAMKMPAVQITDIPFDLYGRHIVLVDDVLYTGRTVRAALEALMSFGRPASIRFCCLIDRGHRELPLAPDYTGMYVPTHTNEEVQVMLSEIDNEDAVYIVKRPDAKEAAK</sequence>
<dbReference type="NCBIfam" id="NF003545">
    <property type="entry name" value="PRK05205.1-1"/>
    <property type="match status" value="1"/>
</dbReference>
<accession>A0A345UFR3</accession>
<comment type="catalytic activity">
    <reaction evidence="4">
        <text>UMP + diphosphate = 5-phospho-alpha-D-ribose 1-diphosphate + uracil</text>
        <dbReference type="Rhea" id="RHEA:13017"/>
        <dbReference type="ChEBI" id="CHEBI:17568"/>
        <dbReference type="ChEBI" id="CHEBI:33019"/>
        <dbReference type="ChEBI" id="CHEBI:57865"/>
        <dbReference type="ChEBI" id="CHEBI:58017"/>
        <dbReference type="EC" id="2.4.2.9"/>
    </reaction>
</comment>
<dbReference type="AlphaFoldDB" id="A0A345UFR3"/>
<feature type="short sequence motif" description="PRPP-binding" evidence="4">
    <location>
        <begin position="99"/>
        <end position="111"/>
    </location>
</feature>
<dbReference type="Proteomes" id="UP000254808">
    <property type="component" value="Chromosome"/>
</dbReference>
<dbReference type="InterPro" id="IPR000836">
    <property type="entry name" value="PRTase_dom"/>
</dbReference>
<evidence type="ECO:0000256" key="1">
    <source>
        <dbReference type="ARBA" id="ARBA00005565"/>
    </source>
</evidence>
<comment type="similarity">
    <text evidence="1 4">Belongs to the purine/pyrimidine phosphoribosyltransferase family. PyrR subfamily.</text>
</comment>
<dbReference type="InterPro" id="IPR029057">
    <property type="entry name" value="PRTase-like"/>
</dbReference>
<dbReference type="EMBL" id="CP027806">
    <property type="protein sequence ID" value="AXI99314.1"/>
    <property type="molecule type" value="Genomic_DNA"/>
</dbReference>
<dbReference type="InterPro" id="IPR023050">
    <property type="entry name" value="PyrR"/>
</dbReference>
<keyword evidence="2 4" id="KW-0805">Transcription regulation</keyword>
<organism evidence="6 7">
    <name type="scientific">Cyclonatronum proteinivorum</name>
    <dbReference type="NCBI Taxonomy" id="1457365"/>
    <lineage>
        <taxon>Bacteria</taxon>
        <taxon>Pseudomonadati</taxon>
        <taxon>Balneolota</taxon>
        <taxon>Balneolia</taxon>
        <taxon>Balneolales</taxon>
        <taxon>Cyclonatronaceae</taxon>
        <taxon>Cyclonatronum</taxon>
    </lineage>
</organism>
<dbReference type="EC" id="2.4.2.9" evidence="4"/>
<dbReference type="NCBIfam" id="NF003549">
    <property type="entry name" value="PRK05205.1-5"/>
    <property type="match status" value="1"/>
</dbReference>
<dbReference type="SUPFAM" id="SSF53271">
    <property type="entry name" value="PRTase-like"/>
    <property type="match status" value="1"/>
</dbReference>
<evidence type="ECO:0000313" key="7">
    <source>
        <dbReference type="Proteomes" id="UP000254808"/>
    </source>
</evidence>
<protein>
    <recommendedName>
        <fullName evidence="4">Bifunctional protein PyrR</fullName>
    </recommendedName>
    <domain>
        <recommendedName>
            <fullName evidence="4">Pyrimidine operon regulatory protein</fullName>
        </recommendedName>
    </domain>
    <domain>
        <recommendedName>
            <fullName evidence="4">Uracil phosphoribosyltransferase</fullName>
            <shortName evidence="4">UPRTase</shortName>
            <ecNumber evidence="4">2.4.2.9</ecNumber>
        </recommendedName>
    </domain>
</protein>
<gene>
    <name evidence="4" type="primary">pyrR</name>
    <name evidence="6" type="ORF">CYPRO_0026</name>
</gene>
<dbReference type="HAMAP" id="MF_01219">
    <property type="entry name" value="PyrR"/>
    <property type="match status" value="1"/>
</dbReference>
<keyword evidence="4 6" id="KW-0328">Glycosyltransferase</keyword>
<dbReference type="GO" id="GO:0006355">
    <property type="term" value="P:regulation of DNA-templated transcription"/>
    <property type="evidence" value="ECO:0007669"/>
    <property type="project" value="UniProtKB-UniRule"/>
</dbReference>
<evidence type="ECO:0000313" key="6">
    <source>
        <dbReference type="EMBL" id="AXI99314.1"/>
    </source>
</evidence>
<evidence type="ECO:0000259" key="5">
    <source>
        <dbReference type="Pfam" id="PF00156"/>
    </source>
</evidence>
<dbReference type="InterPro" id="IPR050137">
    <property type="entry name" value="PyrR_bifunctional"/>
</dbReference>
<dbReference type="RefSeq" id="WP_114982559.1">
    <property type="nucleotide sequence ID" value="NZ_CP027806.1"/>
</dbReference>
<name>A0A345UFR3_9BACT</name>